<evidence type="ECO:0000259" key="13">
    <source>
        <dbReference type="PROSITE" id="PS50885"/>
    </source>
</evidence>
<name>I3XX03_SULBS</name>
<keyword evidence="7 9" id="KW-0807">Transducer</keyword>
<evidence type="ECO:0000256" key="9">
    <source>
        <dbReference type="PROSITE-ProRule" id="PRU00284"/>
    </source>
</evidence>
<keyword evidence="2" id="KW-1003">Cell membrane</keyword>
<dbReference type="EMBL" id="CP003333">
    <property type="protein sequence ID" value="AFL68477.1"/>
    <property type="molecule type" value="Genomic_DNA"/>
</dbReference>
<evidence type="ECO:0000256" key="3">
    <source>
        <dbReference type="ARBA" id="ARBA00022500"/>
    </source>
</evidence>
<comment type="subcellular location">
    <subcellularLocation>
        <location evidence="1">Cell membrane</location>
        <topology evidence="1">Multi-pass membrane protein</topology>
    </subcellularLocation>
</comment>
<sequence>MQVGFKQKIALSSGLFLGISLLILGIFSFNNAKEALRTEIGQTQLSKANALKIDINAWFSEQQAVLETTAETLSRLDVFTEASMKPYLKTASVKTKAAMAYMGVEETGLMVYSDETKAKEGYDPRKRPWYIKAKAEKKSVITDVYTDATTGQPTISIATPVMVDGVFKGVVSNDVYLTHVIEKINTIKFEGGYAFAINELGERTVHPKKELIGKVLYNATASLKNLESLVKNNETGTYEYTASDGKEKFLAFNKLVNGWIVFISIEKDVAFKPIQEMFITLLFTGLIMVVASLFLLQFILNAQFKPLIKLNDVIRNLSSNDGDLTQRLVIHSKDELGKIGENINLFIHKIHTIITTAKTNSAENASVAHELSISAIDVGKRAEEEAMIVRKTTTDALALKNYLQASISSAEASKNELEEVTHSLKRVEENVSNLSTLLQNTAHNEVELANKLTLVSDNTTEVKNILNVINDIADQTNLLALNAAIEAARAGEHGRGFAVVADEVRKLAERTQKSLVEINATINVVTQSINGASMEMNTNSLNINKISDISINVQSNVSEVTGVLGRTISNTKKTVQDYIDTSTQIDAITKDIEAISALTNTNTRSVEEIAGASEHLHELTETLNNELAKFKS</sequence>
<dbReference type="Proteomes" id="UP000006176">
    <property type="component" value="Chromosome"/>
</dbReference>
<evidence type="ECO:0000256" key="6">
    <source>
        <dbReference type="ARBA" id="ARBA00023136"/>
    </source>
</evidence>
<dbReference type="CDD" id="cd12912">
    <property type="entry name" value="PDC2_MCP_like"/>
    <property type="match status" value="1"/>
</dbReference>
<dbReference type="Pfam" id="PF00015">
    <property type="entry name" value="MCPsignal"/>
    <property type="match status" value="1"/>
</dbReference>
<keyword evidence="10" id="KW-0175">Coiled coil</keyword>
<keyword evidence="3" id="KW-0145">Chemotaxis</keyword>
<dbReference type="GO" id="GO:0006935">
    <property type="term" value="P:chemotaxis"/>
    <property type="evidence" value="ECO:0007669"/>
    <property type="project" value="UniProtKB-KW"/>
</dbReference>
<dbReference type="SMART" id="SM00304">
    <property type="entry name" value="HAMP"/>
    <property type="match status" value="1"/>
</dbReference>
<dbReference type="Gene3D" id="1.10.287.950">
    <property type="entry name" value="Methyl-accepting chemotaxis protein"/>
    <property type="match status" value="1"/>
</dbReference>
<dbReference type="AlphaFoldDB" id="I3XX03"/>
<keyword evidence="5 11" id="KW-1133">Transmembrane helix</keyword>
<evidence type="ECO:0000313" key="15">
    <source>
        <dbReference type="Proteomes" id="UP000006176"/>
    </source>
</evidence>
<dbReference type="Pfam" id="PF00672">
    <property type="entry name" value="HAMP"/>
    <property type="match status" value="1"/>
</dbReference>
<dbReference type="SUPFAM" id="SSF58104">
    <property type="entry name" value="Methyl-accepting chemotaxis protein (MCP) signaling domain"/>
    <property type="match status" value="1"/>
</dbReference>
<dbReference type="InterPro" id="IPR003660">
    <property type="entry name" value="HAMP_dom"/>
</dbReference>
<comment type="similarity">
    <text evidence="8">Belongs to the methyl-accepting chemotaxis (MCP) protein family.</text>
</comment>
<dbReference type="KEGG" id="sba:Sulba_1182"/>
<protein>
    <submittedName>
        <fullName evidence="14">Methyl-accepting chemotaxis protein</fullName>
    </submittedName>
</protein>
<dbReference type="PANTHER" id="PTHR32089">
    <property type="entry name" value="METHYL-ACCEPTING CHEMOTAXIS PROTEIN MCPB"/>
    <property type="match status" value="1"/>
</dbReference>
<dbReference type="CDD" id="cd12913">
    <property type="entry name" value="PDC1_MCP_like"/>
    <property type="match status" value="1"/>
</dbReference>
<gene>
    <name evidence="14" type="ordered locus">Sulba_1182</name>
</gene>
<dbReference type="GO" id="GO:0005886">
    <property type="term" value="C:plasma membrane"/>
    <property type="evidence" value="ECO:0007669"/>
    <property type="project" value="UniProtKB-SubCell"/>
</dbReference>
<evidence type="ECO:0000256" key="11">
    <source>
        <dbReference type="SAM" id="Phobius"/>
    </source>
</evidence>
<dbReference type="RefSeq" id="WP_014769356.1">
    <property type="nucleotide sequence ID" value="NC_018002.1"/>
</dbReference>
<evidence type="ECO:0000256" key="7">
    <source>
        <dbReference type="ARBA" id="ARBA00023224"/>
    </source>
</evidence>
<reference evidence="14 15" key="1">
    <citation type="submission" date="2012-06" db="EMBL/GenBank/DDBJ databases">
        <title>Complete sequence of Sulfurospirillum barnesii SES-3.</title>
        <authorList>
            <consortium name="US DOE Joint Genome Institute"/>
            <person name="Lucas S."/>
            <person name="Han J."/>
            <person name="Lapidus A."/>
            <person name="Cheng J.-F."/>
            <person name="Goodwin L."/>
            <person name="Pitluck S."/>
            <person name="Peters L."/>
            <person name="Ovchinnikova G."/>
            <person name="Lu M."/>
            <person name="Detter J.C."/>
            <person name="Han C."/>
            <person name="Tapia R."/>
            <person name="Land M."/>
            <person name="Hauser L."/>
            <person name="Kyrpides N."/>
            <person name="Ivanova N."/>
            <person name="Pagani I."/>
            <person name="Stolz J."/>
            <person name="Arkin A."/>
            <person name="Dehal P."/>
            <person name="Oremland R."/>
            <person name="Saltikov C."/>
            <person name="Basu P."/>
            <person name="Hollibaugh J."/>
            <person name="Newman D."/>
            <person name="Stolyar S."/>
            <person name="Hazen T."/>
            <person name="Woyke T."/>
        </authorList>
    </citation>
    <scope>NUCLEOTIDE SEQUENCE [LARGE SCALE GENOMIC DNA]</scope>
    <source>
        <strain evidence="15">ATCC 700032 / DSM 10660 / SES-3</strain>
    </source>
</reference>
<dbReference type="Pfam" id="PF02743">
    <property type="entry name" value="dCache_1"/>
    <property type="match status" value="1"/>
</dbReference>
<feature type="domain" description="Methyl-accepting transducer" evidence="12">
    <location>
        <begin position="360"/>
        <end position="617"/>
    </location>
</feature>
<keyword evidence="6 11" id="KW-0472">Membrane</keyword>
<organism evidence="14 15">
    <name type="scientific">Sulfurospirillum barnesii (strain ATCC 700032 / DSM 10660 / SES-3)</name>
    <dbReference type="NCBI Taxonomy" id="760154"/>
    <lineage>
        <taxon>Bacteria</taxon>
        <taxon>Pseudomonadati</taxon>
        <taxon>Campylobacterota</taxon>
        <taxon>Epsilonproteobacteria</taxon>
        <taxon>Campylobacterales</taxon>
        <taxon>Sulfurospirillaceae</taxon>
        <taxon>Sulfurospirillum</taxon>
    </lineage>
</organism>
<dbReference type="PANTHER" id="PTHR32089:SF112">
    <property type="entry name" value="LYSOZYME-LIKE PROTEIN-RELATED"/>
    <property type="match status" value="1"/>
</dbReference>
<dbReference type="InterPro" id="IPR033479">
    <property type="entry name" value="dCache_1"/>
</dbReference>
<feature type="domain" description="HAMP" evidence="13">
    <location>
        <begin position="301"/>
        <end position="355"/>
    </location>
</feature>
<dbReference type="SUPFAM" id="SSF103190">
    <property type="entry name" value="Sensory domain-like"/>
    <property type="match status" value="1"/>
</dbReference>
<keyword evidence="4 11" id="KW-0812">Transmembrane</keyword>
<dbReference type="STRING" id="760154.Sulba_1182"/>
<evidence type="ECO:0000256" key="1">
    <source>
        <dbReference type="ARBA" id="ARBA00004651"/>
    </source>
</evidence>
<evidence type="ECO:0000313" key="14">
    <source>
        <dbReference type="EMBL" id="AFL68477.1"/>
    </source>
</evidence>
<feature type="coiled-coil region" evidence="10">
    <location>
        <begin position="410"/>
        <end position="444"/>
    </location>
</feature>
<evidence type="ECO:0000256" key="8">
    <source>
        <dbReference type="ARBA" id="ARBA00029447"/>
    </source>
</evidence>
<dbReference type="eggNOG" id="COG0840">
    <property type="taxonomic scope" value="Bacteria"/>
</dbReference>
<feature type="transmembrane region" description="Helical" evidence="11">
    <location>
        <begin position="9"/>
        <end position="29"/>
    </location>
</feature>
<dbReference type="CDD" id="cd06225">
    <property type="entry name" value="HAMP"/>
    <property type="match status" value="1"/>
</dbReference>
<dbReference type="PROSITE" id="PS50885">
    <property type="entry name" value="HAMP"/>
    <property type="match status" value="1"/>
</dbReference>
<dbReference type="PROSITE" id="PS50111">
    <property type="entry name" value="CHEMOTAXIS_TRANSDUC_2"/>
    <property type="match status" value="1"/>
</dbReference>
<keyword evidence="15" id="KW-1185">Reference proteome</keyword>
<evidence type="ECO:0000256" key="2">
    <source>
        <dbReference type="ARBA" id="ARBA00022475"/>
    </source>
</evidence>
<dbReference type="Gene3D" id="3.30.450.20">
    <property type="entry name" value="PAS domain"/>
    <property type="match status" value="2"/>
</dbReference>
<dbReference type="InterPro" id="IPR004089">
    <property type="entry name" value="MCPsignal_dom"/>
</dbReference>
<dbReference type="HOGENOM" id="CLU_000445_107_19_7"/>
<evidence type="ECO:0000256" key="5">
    <source>
        <dbReference type="ARBA" id="ARBA00022989"/>
    </source>
</evidence>
<dbReference type="GO" id="GO:0007165">
    <property type="term" value="P:signal transduction"/>
    <property type="evidence" value="ECO:0007669"/>
    <property type="project" value="UniProtKB-KW"/>
</dbReference>
<proteinExistence type="inferred from homology"/>
<dbReference type="OrthoDB" id="5348717at2"/>
<dbReference type="SMART" id="SM00283">
    <property type="entry name" value="MA"/>
    <property type="match status" value="1"/>
</dbReference>
<dbReference type="InterPro" id="IPR029151">
    <property type="entry name" value="Sensor-like_sf"/>
</dbReference>
<accession>I3XX03</accession>
<evidence type="ECO:0000256" key="10">
    <source>
        <dbReference type="SAM" id="Coils"/>
    </source>
</evidence>
<dbReference type="PATRIC" id="fig|760154.4.peg.1186"/>
<evidence type="ECO:0000256" key="4">
    <source>
        <dbReference type="ARBA" id="ARBA00022692"/>
    </source>
</evidence>
<evidence type="ECO:0000259" key="12">
    <source>
        <dbReference type="PROSITE" id="PS50111"/>
    </source>
</evidence>
<feature type="transmembrane region" description="Helical" evidence="11">
    <location>
        <begin position="277"/>
        <end position="300"/>
    </location>
</feature>